<accession>A0A7X5HUW1</accession>
<sequence length="130" mass="14031">MQGVILLGIGVLLAACAQGGTPGAGGSAPEYRKITPEEAKTVMDGQEPFVLVDVRTKEEYDGGHIPGALLLPDADIERLAPDMLPDKEAKILLYCRSGRRSELAARKLLEMGYTQVLDFGGILDWKYGIE</sequence>
<dbReference type="CDD" id="cd00158">
    <property type="entry name" value="RHOD"/>
    <property type="match status" value="1"/>
</dbReference>
<comment type="caution">
    <text evidence="2">The sequence shown here is derived from an EMBL/GenBank/DDBJ whole genome shotgun (WGS) entry which is preliminary data.</text>
</comment>
<organism evidence="2 3">
    <name type="scientific">Anaerotalea alkaliphila</name>
    <dbReference type="NCBI Taxonomy" id="2662126"/>
    <lineage>
        <taxon>Bacteria</taxon>
        <taxon>Bacillati</taxon>
        <taxon>Bacillota</taxon>
        <taxon>Clostridia</taxon>
        <taxon>Eubacteriales</taxon>
        <taxon>Anaerotalea</taxon>
    </lineage>
</organism>
<dbReference type="PROSITE" id="PS00380">
    <property type="entry name" value="RHODANESE_1"/>
    <property type="match status" value="1"/>
</dbReference>
<evidence type="ECO:0000259" key="1">
    <source>
        <dbReference type="PROSITE" id="PS50206"/>
    </source>
</evidence>
<dbReference type="Pfam" id="PF00581">
    <property type="entry name" value="Rhodanese"/>
    <property type="match status" value="1"/>
</dbReference>
<dbReference type="PANTHER" id="PTHR43031">
    <property type="entry name" value="FAD-DEPENDENT OXIDOREDUCTASE"/>
    <property type="match status" value="1"/>
</dbReference>
<dbReference type="PANTHER" id="PTHR43031:SF1">
    <property type="entry name" value="PYRIDINE NUCLEOTIDE-DISULPHIDE OXIDOREDUCTASE"/>
    <property type="match status" value="1"/>
</dbReference>
<dbReference type="InterPro" id="IPR050229">
    <property type="entry name" value="GlpE_sulfurtransferase"/>
</dbReference>
<protein>
    <submittedName>
        <fullName evidence="2">Rhodanese-like domain-containing protein</fullName>
    </submittedName>
</protein>
<dbReference type="InterPro" id="IPR001763">
    <property type="entry name" value="Rhodanese-like_dom"/>
</dbReference>
<keyword evidence="3" id="KW-1185">Reference proteome</keyword>
<dbReference type="GO" id="GO:0004792">
    <property type="term" value="F:thiosulfate-cyanide sulfurtransferase activity"/>
    <property type="evidence" value="ECO:0007669"/>
    <property type="project" value="InterPro"/>
</dbReference>
<gene>
    <name evidence="2" type="ORF">GXN74_04870</name>
</gene>
<proteinExistence type="predicted"/>
<dbReference type="Proteomes" id="UP000461585">
    <property type="component" value="Unassembled WGS sequence"/>
</dbReference>
<reference evidence="2 3" key="1">
    <citation type="submission" date="2020-01" db="EMBL/GenBank/DDBJ databases">
        <title>Anaeroalcalibacter tamaniensis gen. nov., sp. nov., moderately halophilic strictly anaerobic fermenter bacterium from mud volcano of Taman peninsula.</title>
        <authorList>
            <person name="Frolova A."/>
            <person name="Merkel A.Y."/>
            <person name="Slobodkin A.I."/>
        </authorList>
    </citation>
    <scope>NUCLEOTIDE SEQUENCE [LARGE SCALE GENOMIC DNA]</scope>
    <source>
        <strain evidence="2 3">F-3ap</strain>
    </source>
</reference>
<name>A0A7X5HUW1_9FIRM</name>
<dbReference type="PROSITE" id="PS50206">
    <property type="entry name" value="RHODANESE_3"/>
    <property type="match status" value="1"/>
</dbReference>
<dbReference type="Gene3D" id="3.40.250.10">
    <property type="entry name" value="Rhodanese-like domain"/>
    <property type="match status" value="1"/>
</dbReference>
<dbReference type="InterPro" id="IPR036873">
    <property type="entry name" value="Rhodanese-like_dom_sf"/>
</dbReference>
<dbReference type="SUPFAM" id="SSF52821">
    <property type="entry name" value="Rhodanese/Cell cycle control phosphatase"/>
    <property type="match status" value="1"/>
</dbReference>
<feature type="domain" description="Rhodanese" evidence="1">
    <location>
        <begin position="45"/>
        <end position="130"/>
    </location>
</feature>
<dbReference type="InterPro" id="IPR001307">
    <property type="entry name" value="Thiosulphate_STrfase_CS"/>
</dbReference>
<dbReference type="SMART" id="SM00450">
    <property type="entry name" value="RHOD"/>
    <property type="match status" value="1"/>
</dbReference>
<dbReference type="EMBL" id="JAAEEH010000009">
    <property type="protein sequence ID" value="NDL67080.1"/>
    <property type="molecule type" value="Genomic_DNA"/>
</dbReference>
<evidence type="ECO:0000313" key="2">
    <source>
        <dbReference type="EMBL" id="NDL67080.1"/>
    </source>
</evidence>
<dbReference type="AlphaFoldDB" id="A0A7X5HUW1"/>
<evidence type="ECO:0000313" key="3">
    <source>
        <dbReference type="Proteomes" id="UP000461585"/>
    </source>
</evidence>